<evidence type="ECO:0000313" key="2">
    <source>
        <dbReference type="EMBL" id="CAH7671736.1"/>
    </source>
</evidence>
<accession>A0AAV0ARB2</accession>
<evidence type="ECO:0000256" key="1">
    <source>
        <dbReference type="SAM" id="MobiDB-lite"/>
    </source>
</evidence>
<feature type="compositionally biased region" description="Polar residues" evidence="1">
    <location>
        <begin position="427"/>
        <end position="450"/>
    </location>
</feature>
<comment type="caution">
    <text evidence="2">The sequence shown here is derived from an EMBL/GenBank/DDBJ whole genome shotgun (WGS) entry which is preliminary data.</text>
</comment>
<feature type="region of interest" description="Disordered" evidence="1">
    <location>
        <begin position="395"/>
        <end position="454"/>
    </location>
</feature>
<evidence type="ECO:0000313" key="3">
    <source>
        <dbReference type="Proteomes" id="UP001153365"/>
    </source>
</evidence>
<protein>
    <submittedName>
        <fullName evidence="2">Uncharacterized protein</fullName>
    </submittedName>
</protein>
<keyword evidence="3" id="KW-1185">Reference proteome</keyword>
<feature type="compositionally biased region" description="Basic residues" evidence="1">
    <location>
        <begin position="400"/>
        <end position="415"/>
    </location>
</feature>
<reference evidence="2" key="1">
    <citation type="submission" date="2022-06" db="EMBL/GenBank/DDBJ databases">
        <authorList>
            <consortium name="SYNGENTA / RWTH Aachen University"/>
        </authorList>
    </citation>
    <scope>NUCLEOTIDE SEQUENCE</scope>
</reference>
<dbReference type="EMBL" id="CALTRL010001245">
    <property type="protein sequence ID" value="CAH7671736.1"/>
    <property type="molecule type" value="Genomic_DNA"/>
</dbReference>
<feature type="region of interest" description="Disordered" evidence="1">
    <location>
        <begin position="266"/>
        <end position="315"/>
    </location>
</feature>
<feature type="compositionally biased region" description="Basic residues" evidence="1">
    <location>
        <begin position="76"/>
        <end position="89"/>
    </location>
</feature>
<gene>
    <name evidence="2" type="ORF">PPACK8108_LOCUS6548</name>
</gene>
<organism evidence="2 3">
    <name type="scientific">Phakopsora pachyrhizi</name>
    <name type="common">Asian soybean rust disease fungus</name>
    <dbReference type="NCBI Taxonomy" id="170000"/>
    <lineage>
        <taxon>Eukaryota</taxon>
        <taxon>Fungi</taxon>
        <taxon>Dikarya</taxon>
        <taxon>Basidiomycota</taxon>
        <taxon>Pucciniomycotina</taxon>
        <taxon>Pucciniomycetes</taxon>
        <taxon>Pucciniales</taxon>
        <taxon>Phakopsoraceae</taxon>
        <taxon>Phakopsora</taxon>
    </lineage>
</organism>
<proteinExistence type="predicted"/>
<sequence length="747" mass="82388">MEVPCLRVQPSIKPAVIFLQSPSQKEEVPCRIILVRPSSAKGIYLVSFCYLSFNLYSKKLTWWIFLAATPKSSRSSQRKSHPRISKKKLSKGEKAGSVYKPPSNNLPSTCGSAALIQHSEETSNSAIGKSGTKVSESSVQCKTHNQSKLVVLIPLYPRPTKAGSFQSKKELRTESPALAPAIDHTSTNSEFCLNEDGNASIQSAAATTSETPTKVSFSGPVSELRSESVASSPSSSIELPLLKSTATIKKALKSAPLQNGQSEFLPLDLTSTSNSHFSRKSKLKKRKKNDPPCRHLYSTGLSTATPSQSSAADQSSFYSPSQFSAVNYSICNIQPEPPTSYSARVSAERNQRSALPESPKSFKRRKGLISSKFFVTSLANVILENLTNFIFPAATSKTSRPSRRKSRPRISKKKNKDSNELGFVYNPPSQHSYSTRLSTATPLQSSAANQSSCYSPSQSSAINHSIHNIQSEPPISYSAEVSFSAERNQICGYPSCSSSSRQMQSFYSTPITSLANSSIDRQRQNIFHKNLKTSKRLRRNQKGNFQGSNESFVSQWQASVCPKDLESGSMSFLPSHSCSGKKIASEMLKGINCIAQGINFLQMYLNQGQSKGKMKVTGEGRNNTLLAQVRQNVATLFGKDLDMKKQIFWAPATKSERRLWRNDLRNDLDDDELSQSDEDIEGQDPSFPYPGGPATLIWKCAWKKKFIKRLSIMSSISEDVLMRQKIGPTVIKRKEIRGEDVPQGDPM</sequence>
<feature type="region of interest" description="Disordered" evidence="1">
    <location>
        <begin position="74"/>
        <end position="102"/>
    </location>
</feature>
<name>A0AAV0ARB2_PHAPC</name>
<dbReference type="AlphaFoldDB" id="A0AAV0ARB2"/>
<feature type="compositionally biased region" description="Basic residues" evidence="1">
    <location>
        <begin position="277"/>
        <end position="288"/>
    </location>
</feature>
<feature type="compositionally biased region" description="Polar residues" evidence="1">
    <location>
        <begin position="299"/>
        <end position="315"/>
    </location>
</feature>
<dbReference type="Proteomes" id="UP001153365">
    <property type="component" value="Unassembled WGS sequence"/>
</dbReference>